<proteinExistence type="predicted"/>
<sequence>MTETPRHRVAASEIFLHYLTVLARTGVYQARIYSKSKGNLASRFDRVDDDQQGKVQRLRVGGRPPGSGDGTATVCYCHGLRKLECGGKQSCLVELNLQSKVCHTMMRLG</sequence>
<reference evidence="1 2" key="1">
    <citation type="submission" date="2021-05" db="EMBL/GenBank/DDBJ databases">
        <title>Genome Assembly of Synthetic Allotetraploid Brassica napus Reveals Homoeologous Exchanges between Subgenomes.</title>
        <authorList>
            <person name="Davis J.T."/>
        </authorList>
    </citation>
    <scope>NUCLEOTIDE SEQUENCE [LARGE SCALE GENOMIC DNA]</scope>
    <source>
        <strain evidence="2">cv. Da-Ae</strain>
        <tissue evidence="1">Seedling</tissue>
    </source>
</reference>
<organism evidence="1 2">
    <name type="scientific">Brassica napus</name>
    <name type="common">Rape</name>
    <dbReference type="NCBI Taxonomy" id="3708"/>
    <lineage>
        <taxon>Eukaryota</taxon>
        <taxon>Viridiplantae</taxon>
        <taxon>Streptophyta</taxon>
        <taxon>Embryophyta</taxon>
        <taxon>Tracheophyta</taxon>
        <taxon>Spermatophyta</taxon>
        <taxon>Magnoliopsida</taxon>
        <taxon>eudicotyledons</taxon>
        <taxon>Gunneridae</taxon>
        <taxon>Pentapetalae</taxon>
        <taxon>rosids</taxon>
        <taxon>malvids</taxon>
        <taxon>Brassicales</taxon>
        <taxon>Brassicaceae</taxon>
        <taxon>Brassiceae</taxon>
        <taxon>Brassica</taxon>
    </lineage>
</organism>
<evidence type="ECO:0000313" key="1">
    <source>
        <dbReference type="EMBL" id="KAH0906548.1"/>
    </source>
</evidence>
<name>A0ABQ8BQ92_BRANA</name>
<evidence type="ECO:0000313" key="2">
    <source>
        <dbReference type="Proteomes" id="UP000824890"/>
    </source>
</evidence>
<keyword evidence="2" id="KW-1185">Reference proteome</keyword>
<dbReference type="Proteomes" id="UP000824890">
    <property type="component" value="Unassembled WGS sequence"/>
</dbReference>
<protein>
    <submittedName>
        <fullName evidence="1">Uncharacterized protein</fullName>
    </submittedName>
</protein>
<dbReference type="EMBL" id="JAGKQM010000010">
    <property type="protein sequence ID" value="KAH0906548.1"/>
    <property type="molecule type" value="Genomic_DNA"/>
</dbReference>
<accession>A0ABQ8BQ92</accession>
<comment type="caution">
    <text evidence="1">The sequence shown here is derived from an EMBL/GenBank/DDBJ whole genome shotgun (WGS) entry which is preliminary data.</text>
</comment>
<gene>
    <name evidence="1" type="ORF">HID58_038375</name>
</gene>